<keyword evidence="2 6" id="KW-0812">Transmembrane</keyword>
<feature type="transmembrane region" description="Helical" evidence="6">
    <location>
        <begin position="25"/>
        <end position="47"/>
    </location>
</feature>
<sequence>MYNKGNNNMLKNQVGGSGSKLPPDVLWSASLSAGVATLLSIWCIVQQLRNYRKPILQRFVVRILFMVPIYSISSLISLYSLNTSFFIDLIRDLYEAFVIYCFFSLLVEYLGGARSLLILLHGRQPTPHPWPISKLLRPMDISDPHTFLNLKRGVFQYVQVKPFLAILTIIFKTTNRYNDGDLKLTSGYTYVSIGYNFSVSLCLYCLAMFWVCTATDLKPFRPFPKFLCVKGIIFFSFWQGFGISILVAIGLLNSSRYTTETLSLAIQDTLICFEMPLFAILHLYAFSHKDFIEPNIAYCGRLPFLHAFRDSILGFKDVLEDSSATFKGTGFSYKTFEPSEGVLHHQGAARERRLLAGLRYTGRGKGKYWLPMAGERDENLHGRNQLAGQVLGNHTSGWKKKLGGIVSSIGNERNSRGYAPLLPDQAAEAVHEESGSNTEAERRHPMGHLMPHVGRWDLVHDRISQNPLGDDCDLNEVDFGEPRAEEEVLYLDARRLEYGDYNSPVVDASQEDASRLMREQEEGLLATHPAAPLRRKNQARLREVGLQTGSPPSPKTSLLHDGDRVDPSASLARDSKLSINRLFKLHSNKNDMNSSEASKKDSLLPEGCIDLLVEDRTATESRTRHERLKGEANRWTGTSPQRVFKVIHPTLSRLDSKSSKKFDDTTCLQPTNISVAKQSREPKVEVVVDMQDDLQATQIQDVDQGGFSTNMLGQLEPHQSKITDAVRQLLASNVGAYILRTSHAMRLLQSTSSKFLLMKTHDAVWRGFVEATFEEIPDVGMDEPVETIFPVRRNKENEVQIILPKNSSLSKAPQPAKDSSCDAQLSSIVETTSREAKSATSESPLDINAIEEGDTAFFTDTPWTIARRLALTSKRKNCPKSPQFKLNLEEINEENEHERGRCSNNSRNPSEGLESIQWTDPSVEVVQTGTLMGGSMKDENLSSKDIYGSYDTLNSAPVITTSNDLQVGLTFQDLSEDQDDIWQKEESCERNPFRTKYVDVGPFSKSSKPVKNLAGTKRRVLQVSDNLAEEPHWAPAFDTIQHPFEPSINQHLTNDSAETNSNHERLAESPILL</sequence>
<dbReference type="OrthoDB" id="5348404at2759"/>
<dbReference type="AlphaFoldDB" id="A0A9Q3H5R3"/>
<feature type="non-terminal residue" evidence="7">
    <location>
        <position position="1"/>
    </location>
</feature>
<dbReference type="EMBL" id="AVOT02010494">
    <property type="protein sequence ID" value="MBW0490270.1"/>
    <property type="molecule type" value="Genomic_DNA"/>
</dbReference>
<feature type="transmembrane region" description="Helical" evidence="6">
    <location>
        <begin position="231"/>
        <end position="252"/>
    </location>
</feature>
<reference evidence="7" key="1">
    <citation type="submission" date="2021-03" db="EMBL/GenBank/DDBJ databases">
        <title>Draft genome sequence of rust myrtle Austropuccinia psidii MF-1, a brazilian biotype.</title>
        <authorList>
            <person name="Quecine M.C."/>
            <person name="Pachon D.M.R."/>
            <person name="Bonatelli M.L."/>
            <person name="Correr F.H."/>
            <person name="Franceschini L.M."/>
            <person name="Leite T.F."/>
            <person name="Margarido G.R.A."/>
            <person name="Almeida C.A."/>
            <person name="Ferrarezi J.A."/>
            <person name="Labate C.A."/>
        </authorList>
    </citation>
    <scope>NUCLEOTIDE SEQUENCE</scope>
    <source>
        <strain evidence="7">MF-1</strain>
    </source>
</reference>
<feature type="compositionally biased region" description="Polar residues" evidence="5">
    <location>
        <begin position="1049"/>
        <end position="1060"/>
    </location>
</feature>
<evidence type="ECO:0000256" key="4">
    <source>
        <dbReference type="ARBA" id="ARBA00023136"/>
    </source>
</evidence>
<feature type="transmembrane region" description="Helical" evidence="6">
    <location>
        <begin position="93"/>
        <end position="111"/>
    </location>
</feature>
<feature type="region of interest" description="Disordered" evidence="5">
    <location>
        <begin position="891"/>
        <end position="919"/>
    </location>
</feature>
<dbReference type="InterPro" id="IPR005178">
    <property type="entry name" value="Ostalpha/TMEM184C"/>
</dbReference>
<feature type="region of interest" description="Disordered" evidence="5">
    <location>
        <begin position="805"/>
        <end position="824"/>
    </location>
</feature>
<feature type="transmembrane region" description="Helical" evidence="6">
    <location>
        <begin position="59"/>
        <end position="81"/>
    </location>
</feature>
<evidence type="ECO:0008006" key="9">
    <source>
        <dbReference type="Google" id="ProtNLM"/>
    </source>
</evidence>
<feature type="region of interest" description="Disordered" evidence="5">
    <location>
        <begin position="1049"/>
        <end position="1073"/>
    </location>
</feature>
<proteinExistence type="predicted"/>
<evidence type="ECO:0000256" key="2">
    <source>
        <dbReference type="ARBA" id="ARBA00022692"/>
    </source>
</evidence>
<accession>A0A9Q3H5R3</accession>
<evidence type="ECO:0000256" key="5">
    <source>
        <dbReference type="SAM" id="MobiDB-lite"/>
    </source>
</evidence>
<comment type="subcellular location">
    <subcellularLocation>
        <location evidence="1">Membrane</location>
        <topology evidence="1">Multi-pass membrane protein</topology>
    </subcellularLocation>
</comment>
<feature type="region of interest" description="Disordered" evidence="5">
    <location>
        <begin position="544"/>
        <end position="570"/>
    </location>
</feature>
<dbReference type="SMART" id="SM01417">
    <property type="entry name" value="Solute_trans_a"/>
    <property type="match status" value="1"/>
</dbReference>
<dbReference type="GO" id="GO:0016020">
    <property type="term" value="C:membrane"/>
    <property type="evidence" value="ECO:0007669"/>
    <property type="project" value="UniProtKB-SubCell"/>
</dbReference>
<evidence type="ECO:0000256" key="3">
    <source>
        <dbReference type="ARBA" id="ARBA00022989"/>
    </source>
</evidence>
<feature type="transmembrane region" description="Helical" evidence="6">
    <location>
        <begin position="193"/>
        <end position="211"/>
    </location>
</feature>
<evidence type="ECO:0000256" key="6">
    <source>
        <dbReference type="SAM" id="Phobius"/>
    </source>
</evidence>
<gene>
    <name evidence="7" type="ORF">O181_029985</name>
</gene>
<dbReference type="Pfam" id="PF03619">
    <property type="entry name" value="Solute_trans_a"/>
    <property type="match status" value="1"/>
</dbReference>
<dbReference type="Proteomes" id="UP000765509">
    <property type="component" value="Unassembled WGS sequence"/>
</dbReference>
<keyword evidence="3 6" id="KW-1133">Transmembrane helix</keyword>
<evidence type="ECO:0000313" key="8">
    <source>
        <dbReference type="Proteomes" id="UP000765509"/>
    </source>
</evidence>
<comment type="caution">
    <text evidence="7">The sequence shown here is derived from an EMBL/GenBank/DDBJ whole genome shotgun (WGS) entry which is preliminary data.</text>
</comment>
<name>A0A9Q3H5R3_9BASI</name>
<dbReference type="PANTHER" id="PTHR23423">
    <property type="entry name" value="ORGANIC SOLUTE TRANSPORTER-RELATED"/>
    <property type="match status" value="1"/>
</dbReference>
<protein>
    <recommendedName>
        <fullName evidence="9">DUF300-domain-containing protein</fullName>
    </recommendedName>
</protein>
<evidence type="ECO:0000313" key="7">
    <source>
        <dbReference type="EMBL" id="MBW0490270.1"/>
    </source>
</evidence>
<evidence type="ECO:0000256" key="1">
    <source>
        <dbReference type="ARBA" id="ARBA00004141"/>
    </source>
</evidence>
<keyword evidence="8" id="KW-1185">Reference proteome</keyword>
<keyword evidence="4 6" id="KW-0472">Membrane</keyword>
<organism evidence="7 8">
    <name type="scientific">Austropuccinia psidii MF-1</name>
    <dbReference type="NCBI Taxonomy" id="1389203"/>
    <lineage>
        <taxon>Eukaryota</taxon>
        <taxon>Fungi</taxon>
        <taxon>Dikarya</taxon>
        <taxon>Basidiomycota</taxon>
        <taxon>Pucciniomycotina</taxon>
        <taxon>Pucciniomycetes</taxon>
        <taxon>Pucciniales</taxon>
        <taxon>Sphaerophragmiaceae</taxon>
        <taxon>Austropuccinia</taxon>
    </lineage>
</organism>